<feature type="compositionally biased region" description="Polar residues" evidence="13">
    <location>
        <begin position="547"/>
        <end position="560"/>
    </location>
</feature>
<feature type="compositionally biased region" description="Basic and acidic residues" evidence="13">
    <location>
        <begin position="1322"/>
        <end position="1338"/>
    </location>
</feature>
<feature type="compositionally biased region" description="Low complexity" evidence="13">
    <location>
        <begin position="424"/>
        <end position="435"/>
    </location>
</feature>
<organism evidence="15 16">
    <name type="scientific">Salmo trutta</name>
    <name type="common">Brown trout</name>
    <dbReference type="NCBI Taxonomy" id="8032"/>
    <lineage>
        <taxon>Eukaryota</taxon>
        <taxon>Metazoa</taxon>
        <taxon>Chordata</taxon>
        <taxon>Craniata</taxon>
        <taxon>Vertebrata</taxon>
        <taxon>Euteleostomi</taxon>
        <taxon>Actinopterygii</taxon>
        <taxon>Neopterygii</taxon>
        <taxon>Teleostei</taxon>
        <taxon>Protacanthopterygii</taxon>
        <taxon>Salmoniformes</taxon>
        <taxon>Salmonidae</taxon>
        <taxon>Salmoninae</taxon>
        <taxon>Salmo</taxon>
    </lineage>
</organism>
<evidence type="ECO:0000259" key="14">
    <source>
        <dbReference type="PROSITE" id="PS50157"/>
    </source>
</evidence>
<feature type="compositionally biased region" description="Polar residues" evidence="13">
    <location>
        <begin position="412"/>
        <end position="423"/>
    </location>
</feature>
<reference evidence="15" key="1">
    <citation type="submission" date="2025-08" db="UniProtKB">
        <authorList>
            <consortium name="Ensembl"/>
        </authorList>
    </citation>
    <scope>IDENTIFICATION</scope>
</reference>
<feature type="compositionally biased region" description="Pro residues" evidence="13">
    <location>
        <begin position="319"/>
        <end position="338"/>
    </location>
</feature>
<dbReference type="InterPro" id="IPR013087">
    <property type="entry name" value="Znf_C2H2_type"/>
</dbReference>
<feature type="domain" description="C2H2-type" evidence="14">
    <location>
        <begin position="1132"/>
        <end position="1160"/>
    </location>
</feature>
<name>A0A674B9A9_SALTR</name>
<dbReference type="Proteomes" id="UP000472277">
    <property type="component" value="Chromosome 3"/>
</dbReference>
<evidence type="ECO:0000256" key="11">
    <source>
        <dbReference type="ARBA" id="ARBA00023242"/>
    </source>
</evidence>
<dbReference type="Pfam" id="PF00096">
    <property type="entry name" value="zf-C2H2"/>
    <property type="match status" value="3"/>
</dbReference>
<dbReference type="InterPro" id="IPR041697">
    <property type="entry name" value="Znf-C2H2_11"/>
</dbReference>
<evidence type="ECO:0000256" key="6">
    <source>
        <dbReference type="ARBA" id="ARBA00022771"/>
    </source>
</evidence>
<dbReference type="Gene3D" id="3.30.160.60">
    <property type="entry name" value="Classic Zinc Finger"/>
    <property type="match status" value="4"/>
</dbReference>
<feature type="compositionally biased region" description="Acidic residues" evidence="13">
    <location>
        <begin position="1082"/>
        <end position="1094"/>
    </location>
</feature>
<sequence length="1418" mass="149981">MGDMKTPDFDDLLAAFDIPDIDAKEAIQSAPEEGGEGSGKVGGSVSGAGGPSPRPSSPTDSPPNSQSEPPVVSVIVKNRVRPDSYEETEGSDEEDGDSPGGSGTDPEVETGMGVKGGLLNSQLAPRMPGLVSSEPLLQNGFEGSTVMLEPSVRGQGLGQALGQANGDLWSTCSPPTASEGGGSIGGAGGSACTTKHTVNILNRRKPLSSHTSAGPITSTSSSSSSLSSLSVNPHLSPPSILSEDTPCPPGPLSSPLPSNGSLRVGVRRIMDLDEDDSEPDLGSPLVIQESPGSPMCSPPKFPRRHRQVSSSELFSSPTPSSPPLLSCPPPLSSKPPPSISQTSSSSKPPPPDEVPSTPRSPSPPPAQPQARQSWLAAALSNPRPISSPVMEERNPEHVIEERDSPESPPPDQTGSAMSTVPKRSSSPVPTSASTPQGAREGEEPMESEPSLGSRSENSEKMEVVDGRQTGDTKTAPANATTTPTAPVRPLKVRIKTVKTPTGSITRTVTRVASKGAGGTPSKGADGSKPSPGSRKVLSRPKRVASQLPPQQKSKGGSLLPVSTLQDASTAMLMAASKAQNKMAADSNKPKVSATAVSITKSAALPSVSSASSSSPRFSPGGAGVRSLGQKTLNGGVSVSPSPLLTPQGGSRPASIVNSTGAIISRSQSSLVEAFNKILNSKNLLPSYRPDLCTPLPPEWDLPLPAQGYRCLECGDAFALERSLARHYDRRSLRIEVTCNHCAKRLAFFNKCSLLLHAREHKERGLVMQCSHLVMRPVSVEQMIGQQDTTPIGMLSPSISTTSVPASSAPAVTSAVTPATLSPAPQLQQPIISKKATEPVLYTNNKCPECKVQFCSKAEVAAHFQEVKPALNTSCTECSPPMLLPNGCSASAHARIHNPRPPYVCPECGGVAKQPAFQSHLEEACLHFTRRIGYRCSSCQVVFGGLNSVKSHIQTAHCEVFHKCPSCPMAFKSSPSAQSHINTQHPTLTGGQAKMIYKCVMCDTVFTQKPLLYVHFDTHLVKQKVHVFKCPECPKLYAQRSSMLEHIKTTHRGPAVKQEVPVAMAPSPAPPPRVRSSVKTESSDGEEWGREEEEESSKTSPGWSCSPCHARYADREDYITHMAEQHGKILKKFPCSLCENSFSSTSSLRRHIRVKHKGIKRAFHCRLCSEGKRTFSSRLVLERHVQLRHGMSAVDTKRGRGAEGADSSSEQDGGSNPPFTVSAEEDGGGGLKTEEEEDDVSEGIIPAKRPRVTSSAPPPQPESGFHCAPCGFTTEDRAVFLDHIPQHRSEALGGGVSLQCLQCGACFASAPSLSRHRFISHRVRDTPPDNHSRHGHNDRSLTSSPGNGGNHGEGSPRGGSLPGSPSSSSHPPTPLGEDGEGRVGCKVCGKRFEKVSDLNTHFRTHGMAFITARKTDKPV</sequence>
<evidence type="ECO:0000256" key="8">
    <source>
        <dbReference type="ARBA" id="ARBA00023015"/>
    </source>
</evidence>
<dbReference type="KEGG" id="stru:115186801"/>
<comment type="subcellular location">
    <subcellularLocation>
        <location evidence="2">Nucleus</location>
    </subcellularLocation>
</comment>
<feature type="region of interest" description="Disordered" evidence="13">
    <location>
        <begin position="1322"/>
        <end position="1381"/>
    </location>
</feature>
<reference evidence="15" key="2">
    <citation type="submission" date="2025-09" db="UniProtKB">
        <authorList>
            <consortium name="Ensembl"/>
        </authorList>
    </citation>
    <scope>IDENTIFICATION</scope>
</reference>
<evidence type="ECO:0000256" key="1">
    <source>
        <dbReference type="ARBA" id="ARBA00003767"/>
    </source>
</evidence>
<feature type="region of interest" description="Disordered" evidence="13">
    <location>
        <begin position="1190"/>
        <end position="1265"/>
    </location>
</feature>
<evidence type="ECO:0000256" key="4">
    <source>
        <dbReference type="ARBA" id="ARBA00022723"/>
    </source>
</evidence>
<feature type="domain" description="C2H2-type" evidence="14">
    <location>
        <begin position="1382"/>
        <end position="1404"/>
    </location>
</feature>
<feature type="compositionally biased region" description="Basic and acidic residues" evidence="13">
    <location>
        <begin position="456"/>
        <end position="470"/>
    </location>
</feature>
<feature type="region of interest" description="Disordered" evidence="13">
    <location>
        <begin position="23"/>
        <end position="121"/>
    </location>
</feature>
<feature type="compositionally biased region" description="Pro residues" evidence="13">
    <location>
        <begin position="347"/>
        <end position="367"/>
    </location>
</feature>
<dbReference type="PROSITE" id="PS00028">
    <property type="entry name" value="ZINC_FINGER_C2H2_1"/>
    <property type="match status" value="7"/>
</dbReference>
<dbReference type="PANTHER" id="PTHR47222">
    <property type="entry name" value="ZINC FINGER PROTEIN 532-RELATED"/>
    <property type="match status" value="1"/>
</dbReference>
<feature type="region of interest" description="Disordered" evidence="13">
    <location>
        <begin position="202"/>
        <end position="560"/>
    </location>
</feature>
<dbReference type="SMART" id="SM00355">
    <property type="entry name" value="ZnF_C2H2"/>
    <property type="match status" value="15"/>
</dbReference>
<dbReference type="Pfam" id="PF16622">
    <property type="entry name" value="zf-C2H2_11"/>
    <property type="match status" value="1"/>
</dbReference>
<gene>
    <name evidence="15" type="primary">ZNF687</name>
    <name evidence="15" type="synonym">LOC115186801</name>
</gene>
<evidence type="ECO:0000256" key="2">
    <source>
        <dbReference type="ARBA" id="ARBA00004123"/>
    </source>
</evidence>
<keyword evidence="8" id="KW-0805">Transcription regulation</keyword>
<feature type="compositionally biased region" description="Low complexity" evidence="13">
    <location>
        <begin position="472"/>
        <end position="485"/>
    </location>
</feature>
<feature type="compositionally biased region" description="Acidic residues" evidence="13">
    <location>
        <begin position="85"/>
        <end position="97"/>
    </location>
</feature>
<keyword evidence="6 12" id="KW-0863">Zinc-finger</keyword>
<feature type="compositionally biased region" description="Polar residues" evidence="13">
    <location>
        <begin position="1205"/>
        <end position="1218"/>
    </location>
</feature>
<dbReference type="GO" id="GO:0005634">
    <property type="term" value="C:nucleus"/>
    <property type="evidence" value="ECO:0007669"/>
    <property type="project" value="UniProtKB-SubCell"/>
</dbReference>
<feature type="compositionally biased region" description="Basic and acidic residues" evidence="13">
    <location>
        <begin position="390"/>
        <end position="405"/>
    </location>
</feature>
<feature type="compositionally biased region" description="Polar residues" evidence="13">
    <location>
        <begin position="498"/>
        <end position="510"/>
    </location>
</feature>
<feature type="region of interest" description="Disordered" evidence="13">
    <location>
        <begin position="1061"/>
        <end position="1103"/>
    </location>
</feature>
<dbReference type="InterPro" id="IPR045914">
    <property type="entry name" value="Zn532-like"/>
</dbReference>
<evidence type="ECO:0000256" key="12">
    <source>
        <dbReference type="PROSITE-ProRule" id="PRU00042"/>
    </source>
</evidence>
<evidence type="ECO:0000256" key="9">
    <source>
        <dbReference type="ARBA" id="ARBA00023125"/>
    </source>
</evidence>
<evidence type="ECO:0000256" key="13">
    <source>
        <dbReference type="SAM" id="MobiDB-lite"/>
    </source>
</evidence>
<feature type="compositionally biased region" description="Low complexity" evidence="13">
    <location>
        <begin position="57"/>
        <end position="67"/>
    </location>
</feature>
<feature type="domain" description="C2H2-type" evidence="14">
    <location>
        <begin position="708"/>
        <end position="726"/>
    </location>
</feature>
<comment type="function">
    <text evidence="1">May be involved in transcriptional regulation.</text>
</comment>
<dbReference type="InParanoid" id="A0A674B9A9"/>
<dbReference type="InterPro" id="IPR036236">
    <property type="entry name" value="Znf_C2H2_sf"/>
</dbReference>
<evidence type="ECO:0000256" key="10">
    <source>
        <dbReference type="ARBA" id="ARBA00023163"/>
    </source>
</evidence>
<feature type="compositionally biased region" description="Gly residues" evidence="13">
    <location>
        <begin position="1345"/>
        <end position="1360"/>
    </location>
</feature>
<keyword evidence="11" id="KW-0539">Nucleus</keyword>
<dbReference type="OrthoDB" id="7312725at2759"/>
<feature type="compositionally biased region" description="Low complexity" evidence="13">
    <location>
        <begin position="309"/>
        <end position="318"/>
    </location>
</feature>
<dbReference type="OMA" id="MISQPEP"/>
<keyword evidence="16" id="KW-1185">Reference proteome</keyword>
<proteinExistence type="inferred from homology"/>
<keyword evidence="7" id="KW-0862">Zinc</keyword>
<dbReference type="Pfam" id="PF25412">
    <property type="entry name" value="zf-C2H2_ZNF592"/>
    <property type="match status" value="1"/>
</dbReference>
<dbReference type="GO" id="GO:0008270">
    <property type="term" value="F:zinc ion binding"/>
    <property type="evidence" value="ECO:0007669"/>
    <property type="project" value="UniProtKB-KW"/>
</dbReference>
<evidence type="ECO:0000313" key="16">
    <source>
        <dbReference type="Proteomes" id="UP000472277"/>
    </source>
</evidence>
<evidence type="ECO:0000256" key="7">
    <source>
        <dbReference type="ARBA" id="ARBA00022833"/>
    </source>
</evidence>
<evidence type="ECO:0000256" key="3">
    <source>
        <dbReference type="ARBA" id="ARBA00006991"/>
    </source>
</evidence>
<keyword evidence="4" id="KW-0479">Metal-binding</keyword>
<dbReference type="InterPro" id="IPR057356">
    <property type="entry name" value="Znf-C2H2_ZNF592"/>
</dbReference>
<feature type="domain" description="C2H2-type" evidence="14">
    <location>
        <begin position="1297"/>
        <end position="1325"/>
    </location>
</feature>
<dbReference type="GO" id="GO:0003677">
    <property type="term" value="F:DNA binding"/>
    <property type="evidence" value="ECO:0007669"/>
    <property type="project" value="UniProtKB-KW"/>
</dbReference>
<feature type="domain" description="C2H2-type" evidence="14">
    <location>
        <begin position="996"/>
        <end position="1023"/>
    </location>
</feature>
<keyword evidence="9" id="KW-0238">DNA-binding</keyword>
<feature type="domain" description="C2H2-type" evidence="14">
    <location>
        <begin position="1027"/>
        <end position="1055"/>
    </location>
</feature>
<accession>A0A674B9A9</accession>
<dbReference type="PROSITE" id="PS50157">
    <property type="entry name" value="ZINC_FINGER_C2H2_2"/>
    <property type="match status" value="6"/>
</dbReference>
<dbReference type="GeneTree" id="ENSGT00940000156524"/>
<keyword evidence="10" id="KW-0804">Transcription</keyword>
<feature type="compositionally biased region" description="Gly residues" evidence="13">
    <location>
        <begin position="36"/>
        <end position="50"/>
    </location>
</feature>
<protein>
    <submittedName>
        <fullName evidence="15">Zinc finger protein 687a</fullName>
    </submittedName>
</protein>
<feature type="compositionally biased region" description="Low complexity" evidence="13">
    <location>
        <begin position="217"/>
        <end position="230"/>
    </location>
</feature>
<evidence type="ECO:0000256" key="5">
    <source>
        <dbReference type="ARBA" id="ARBA00022737"/>
    </source>
</evidence>
<dbReference type="SUPFAM" id="SSF57667">
    <property type="entry name" value="beta-beta-alpha zinc fingers"/>
    <property type="match status" value="4"/>
</dbReference>
<evidence type="ECO:0000313" key="15">
    <source>
        <dbReference type="Ensembl" id="ENSSTUP00000068029.1"/>
    </source>
</evidence>
<dbReference type="Ensembl" id="ENSSTUT00000072134.1">
    <property type="protein sequence ID" value="ENSSTUP00000068029.1"/>
    <property type="gene ID" value="ENSSTUG00000029760.1"/>
</dbReference>
<comment type="similarity">
    <text evidence="3">Belongs to the krueppel C2H2-type zinc-finger protein family.</text>
</comment>
<dbReference type="PANTHER" id="PTHR47222:SF2">
    <property type="entry name" value="ZINC FINGER PROTEIN 687"/>
    <property type="match status" value="1"/>
</dbReference>
<keyword evidence="5" id="KW-0677">Repeat</keyword>